<keyword evidence="7 16" id="KW-0812">Transmembrane</keyword>
<evidence type="ECO:0000313" key="18">
    <source>
        <dbReference type="EMBL" id="KAG5515163.1"/>
    </source>
</evidence>
<evidence type="ECO:0000256" key="8">
    <source>
        <dbReference type="ARBA" id="ARBA00022847"/>
    </source>
</evidence>
<keyword evidence="5 14" id="KW-0328">Glycosyltransferase</keyword>
<keyword evidence="12 14" id="KW-0119">Carbohydrate metabolism</keyword>
<comment type="function">
    <text evidence="14">Allosteric enzyme that catalyzes the rate-limiting step in glycogen catabolism, the phosphorolytic cleavage of glycogen to produce glucose-1-phosphate, and plays a central role in maintaining cellular and organismal glucose homeostasis.</text>
</comment>
<comment type="similarity">
    <text evidence="13">Belongs to the major facilitator superfamily. Phosphate:H(+) symporter (TC 2.A.1.9) family.</text>
</comment>
<evidence type="ECO:0000256" key="12">
    <source>
        <dbReference type="ARBA" id="ARBA00023277"/>
    </source>
</evidence>
<feature type="transmembrane region" description="Helical" evidence="16">
    <location>
        <begin position="250"/>
        <end position="272"/>
    </location>
</feature>
<keyword evidence="19" id="KW-1185">Reference proteome</keyword>
<dbReference type="InterPro" id="IPR011701">
    <property type="entry name" value="MFS"/>
</dbReference>
<dbReference type="GO" id="GO:0005315">
    <property type="term" value="F:phosphate transmembrane transporter activity"/>
    <property type="evidence" value="ECO:0007669"/>
    <property type="project" value="UniProtKB-ARBA"/>
</dbReference>
<feature type="region of interest" description="Disordered" evidence="15">
    <location>
        <begin position="79"/>
        <end position="108"/>
    </location>
</feature>
<dbReference type="InterPro" id="IPR035090">
    <property type="entry name" value="Pyridoxal_P_attach_site"/>
</dbReference>
<comment type="similarity">
    <text evidence="3 14">Belongs to the glycogen phosphorylase family.</text>
</comment>
<evidence type="ECO:0000256" key="14">
    <source>
        <dbReference type="RuleBase" id="RU000587"/>
    </source>
</evidence>
<keyword evidence="10 16" id="KW-1133">Transmembrane helix</keyword>
<evidence type="ECO:0000256" key="9">
    <source>
        <dbReference type="ARBA" id="ARBA00022898"/>
    </source>
</evidence>
<evidence type="ECO:0000256" key="7">
    <source>
        <dbReference type="ARBA" id="ARBA00022692"/>
    </source>
</evidence>
<sequence>MSSKFLINTTITMDFALAPNRSLRYSPFQNPKPPPPFNPQRPSNAKFFLPPNCLNRLPSPRIHGASRIGTRVPVRAGGSARHAQSFSSSSFSGAGDREGEEEEEEAAAREPSFVEFITSERVKVVAMIALALALCNADRVVMSVAIVPLSIANGWRQSFAGVVQSSFLWGYLISPIAGGTLVDYYGGKVVMAWGVALWSLATFLTPWAAETSLWALLAMRVLLGMAEGVALPCMNNIIARWFPQTERSRAVGLAMAGFQLGSAVGLILSPILMSQGGLFGPFVIFGLSGFLWVLVWISATSSTPDRSHQISRYELEYIQSRRQQSSVVENKSKTAKVIPPFRRLLSKMPTWSVIVANAMHSWGFFVILSWMPIYFKTIYHVDLRQAAWFSAVPWSMMAFVGYFAGVLSDMLIQRGITVTLTRKIMQSIGFVGPGIALIGLTMAKRPSMASAWLTLAVGLKSFSHCGFLVNLQEIAPQYSGVLHGMSNTAGTFAAIAMQRLKGGDALVAVNPRLQRSPAWITVAEKGSQTGSTTPYASRQLRDSAWWNSKLVKVLDMATTADANDNKKSGLSAKFAKILAVAHPMAEEPTEIASNISYHAQYSPHFSPFKFEPEQAFYATAESLRDRLIQQWNETYLHFHVSDPKQTYYLSMEYLQGRALTNAIGNLDVRDAYTDALNKLGHELEEVVEQISPWRSLNLDIAPSKLLTSLDFMLDADDNEKDAALGNGGLGRLASCFLDSMATLNLPAWGYGLRYRYGLFKQRFGKEGQEEVAEDWLEKFSPWEVVRHDIVFPVRFFGSVEVHATGSRKWVGGEVVQALAYDVPIPGYKTKNTISLRLWEAKAGAEDFNLFQFNDGQYESAAQLHSGAQQICAVLYPGDATESGKLLRLKQQFFLCSASLQDIIFRFKERKDGKGLRQWSEFPSKVAVQLNDTHPTLAIPELMRLLMDDEGLGWDEAWDVTTRTISYTNHTVLPEALEKWSQAVMWKLLPRHMEIIEEIDKRFMAMIKSTQPDLESKISSMGILDNNPQKPVVRMANLCVVSSHTAMSPEERKSTTPRTIMIGGKAFATYTNAKRIVKLVNDVGAVVNTDLEVNSYLKVVFVPNYNVSVAEILIPGSELSQHISTAGMEASGTSNMKFALNGCLIIGTLDGANVEIREEIGEENFFLFGATADEVPRLRKERENGLFKPDPRFEEAKQFIRSGAFGSYDYNPLLDSLEGNSGFGCGDYFLVGQDFPSYMDAQERVDEAYKDRKRWTKMSILSTAGSGKFSSDRTISQIMQLSSCLILGITLSISKGRKIVPDGSFFGTISSISTAPFRGVQWAGARHRHGIGQHRHR</sequence>
<keyword evidence="9 14" id="KW-0663">Pyridoxal phosphate</keyword>
<comment type="catalytic activity">
    <reaction evidence="14">
        <text>[(1-&gt;4)-alpha-D-glucosyl](n) + phosphate = [(1-&gt;4)-alpha-D-glucosyl](n-1) + alpha-D-glucose 1-phosphate</text>
        <dbReference type="Rhea" id="RHEA:41732"/>
        <dbReference type="Rhea" id="RHEA-COMP:9584"/>
        <dbReference type="Rhea" id="RHEA-COMP:9586"/>
        <dbReference type="ChEBI" id="CHEBI:15444"/>
        <dbReference type="ChEBI" id="CHEBI:43474"/>
        <dbReference type="ChEBI" id="CHEBI:58601"/>
        <dbReference type="EC" id="2.4.1.1"/>
    </reaction>
</comment>
<name>A0AAV6HMW2_9ERIC</name>
<accession>A0AAV6HMW2</accession>
<dbReference type="CDD" id="cd17380">
    <property type="entry name" value="MFS_SLC17A9_like"/>
    <property type="match status" value="1"/>
</dbReference>
<feature type="transmembrane region" description="Helical" evidence="16">
    <location>
        <begin position="159"/>
        <end position="182"/>
    </location>
</feature>
<feature type="compositionally biased region" description="Pro residues" evidence="15">
    <location>
        <begin position="30"/>
        <end position="39"/>
    </location>
</feature>
<dbReference type="PANTHER" id="PTHR11468:SF4">
    <property type="entry name" value="ALPHA-GLUCAN PHOSPHORYLASE 2, CYTOSOLIC"/>
    <property type="match status" value="1"/>
</dbReference>
<dbReference type="EC" id="2.4.1.1" evidence="14"/>
<keyword evidence="8" id="KW-0769">Symport</keyword>
<dbReference type="FunFam" id="1.20.1250.20:FF:000003">
    <property type="entry name" value="Solute carrier family 17 member 3"/>
    <property type="match status" value="1"/>
</dbReference>
<evidence type="ECO:0000256" key="3">
    <source>
        <dbReference type="ARBA" id="ARBA00006047"/>
    </source>
</evidence>
<feature type="transmembrane region" description="Helical" evidence="16">
    <location>
        <begin position="391"/>
        <end position="412"/>
    </location>
</feature>
<feature type="transmembrane region" description="Helical" evidence="16">
    <location>
        <begin position="214"/>
        <end position="238"/>
    </location>
</feature>
<dbReference type="InterPro" id="IPR000811">
    <property type="entry name" value="Glyco_trans_35"/>
</dbReference>
<dbReference type="InterPro" id="IPR044777">
    <property type="entry name" value="SLC17A9-like"/>
</dbReference>
<dbReference type="EMBL" id="JACTNZ010000013">
    <property type="protein sequence ID" value="KAG5515163.1"/>
    <property type="molecule type" value="Genomic_DNA"/>
</dbReference>
<evidence type="ECO:0000259" key="17">
    <source>
        <dbReference type="PROSITE" id="PS50850"/>
    </source>
</evidence>
<evidence type="ECO:0000256" key="4">
    <source>
        <dbReference type="ARBA" id="ARBA00022448"/>
    </source>
</evidence>
<feature type="compositionally biased region" description="Low complexity" evidence="15">
    <location>
        <begin position="85"/>
        <end position="94"/>
    </location>
</feature>
<dbReference type="Pfam" id="PF07690">
    <property type="entry name" value="MFS_1"/>
    <property type="match status" value="1"/>
</dbReference>
<evidence type="ECO:0000256" key="5">
    <source>
        <dbReference type="ARBA" id="ARBA00022676"/>
    </source>
</evidence>
<keyword evidence="11 16" id="KW-0472">Membrane</keyword>
<dbReference type="Gene3D" id="1.20.1250.20">
    <property type="entry name" value="MFS general substrate transporter like domains"/>
    <property type="match status" value="2"/>
</dbReference>
<dbReference type="SUPFAM" id="SSF53756">
    <property type="entry name" value="UDP-Glycosyltransferase/glycogen phosphorylase"/>
    <property type="match status" value="2"/>
</dbReference>
<keyword evidence="6 14" id="KW-0808">Transferase</keyword>
<dbReference type="Proteomes" id="UP000823749">
    <property type="component" value="Chromosome 13"/>
</dbReference>
<dbReference type="GO" id="GO:0015293">
    <property type="term" value="F:symporter activity"/>
    <property type="evidence" value="ECO:0007669"/>
    <property type="project" value="UniProtKB-KW"/>
</dbReference>
<evidence type="ECO:0000256" key="16">
    <source>
        <dbReference type="SAM" id="Phobius"/>
    </source>
</evidence>
<organism evidence="18 19">
    <name type="scientific">Rhododendron griersonianum</name>
    <dbReference type="NCBI Taxonomy" id="479676"/>
    <lineage>
        <taxon>Eukaryota</taxon>
        <taxon>Viridiplantae</taxon>
        <taxon>Streptophyta</taxon>
        <taxon>Embryophyta</taxon>
        <taxon>Tracheophyta</taxon>
        <taxon>Spermatophyta</taxon>
        <taxon>Magnoliopsida</taxon>
        <taxon>eudicotyledons</taxon>
        <taxon>Gunneridae</taxon>
        <taxon>Pentapetalae</taxon>
        <taxon>asterids</taxon>
        <taxon>Ericales</taxon>
        <taxon>Ericaceae</taxon>
        <taxon>Ericoideae</taxon>
        <taxon>Rhodoreae</taxon>
        <taxon>Rhododendron</taxon>
    </lineage>
</organism>
<comment type="subcellular location">
    <subcellularLocation>
        <location evidence="2">Membrane</location>
        <topology evidence="2">Multi-pass membrane protein</topology>
    </subcellularLocation>
</comment>
<protein>
    <recommendedName>
        <fullName evidence="14">Alpha-1,4 glucan phosphorylase</fullName>
        <ecNumber evidence="14">2.4.1.1</ecNumber>
    </recommendedName>
</protein>
<evidence type="ECO:0000313" key="19">
    <source>
        <dbReference type="Proteomes" id="UP000823749"/>
    </source>
</evidence>
<evidence type="ECO:0000256" key="15">
    <source>
        <dbReference type="SAM" id="MobiDB-lite"/>
    </source>
</evidence>
<evidence type="ECO:0000256" key="2">
    <source>
        <dbReference type="ARBA" id="ARBA00004141"/>
    </source>
</evidence>
<dbReference type="PROSITE" id="PS50850">
    <property type="entry name" value="MFS"/>
    <property type="match status" value="1"/>
</dbReference>
<dbReference type="SUPFAM" id="SSF103473">
    <property type="entry name" value="MFS general substrate transporter"/>
    <property type="match status" value="1"/>
</dbReference>
<dbReference type="PANTHER" id="PTHR11468">
    <property type="entry name" value="GLYCOGEN PHOSPHORYLASE"/>
    <property type="match status" value="1"/>
</dbReference>
<evidence type="ECO:0000256" key="6">
    <source>
        <dbReference type="ARBA" id="ARBA00022679"/>
    </source>
</evidence>
<keyword evidence="4" id="KW-0813">Transport</keyword>
<comment type="cofactor">
    <cofactor evidence="1 14">
        <name>pyridoxal 5'-phosphate</name>
        <dbReference type="ChEBI" id="CHEBI:597326"/>
    </cofactor>
</comment>
<dbReference type="Pfam" id="PF00343">
    <property type="entry name" value="Phosphorylase"/>
    <property type="match status" value="2"/>
</dbReference>
<feature type="transmembrane region" description="Helical" evidence="16">
    <location>
        <begin position="351"/>
        <end position="371"/>
    </location>
</feature>
<evidence type="ECO:0000256" key="11">
    <source>
        <dbReference type="ARBA" id="ARBA00023136"/>
    </source>
</evidence>
<reference evidence="18 19" key="1">
    <citation type="submission" date="2020-08" db="EMBL/GenBank/DDBJ databases">
        <title>Plant Genome Project.</title>
        <authorList>
            <person name="Zhang R.-G."/>
        </authorList>
    </citation>
    <scope>NUCLEOTIDE SEQUENCE [LARGE SCALE GENOMIC DNA]</scope>
    <source>
        <strain evidence="18">WSP0</strain>
        <tissue evidence="18">Leaf</tissue>
    </source>
</reference>
<gene>
    <name evidence="18" type="ORF">RHGRI_036265</name>
</gene>
<feature type="domain" description="Major facilitator superfamily (MFS) profile" evidence="17">
    <location>
        <begin position="124"/>
        <end position="526"/>
    </location>
</feature>
<feature type="transmembrane region" description="Helical" evidence="16">
    <location>
        <begin position="124"/>
        <end position="147"/>
    </location>
</feature>
<dbReference type="GO" id="GO:0030170">
    <property type="term" value="F:pyridoxal phosphate binding"/>
    <property type="evidence" value="ECO:0007669"/>
    <property type="project" value="TreeGrafter"/>
</dbReference>
<feature type="transmembrane region" description="Helical" evidence="16">
    <location>
        <begin position="278"/>
        <end position="299"/>
    </location>
</feature>
<evidence type="ECO:0000256" key="1">
    <source>
        <dbReference type="ARBA" id="ARBA00001933"/>
    </source>
</evidence>
<evidence type="ECO:0000256" key="13">
    <source>
        <dbReference type="ARBA" id="ARBA00044504"/>
    </source>
</evidence>
<dbReference type="GO" id="GO:0008184">
    <property type="term" value="F:glycogen phosphorylase activity"/>
    <property type="evidence" value="ECO:0007669"/>
    <property type="project" value="InterPro"/>
</dbReference>
<evidence type="ECO:0000256" key="10">
    <source>
        <dbReference type="ARBA" id="ARBA00022989"/>
    </source>
</evidence>
<dbReference type="GO" id="GO:0016020">
    <property type="term" value="C:membrane"/>
    <property type="evidence" value="ECO:0007669"/>
    <property type="project" value="UniProtKB-SubCell"/>
</dbReference>
<feature type="region of interest" description="Disordered" evidence="15">
    <location>
        <begin position="25"/>
        <end position="44"/>
    </location>
</feature>
<dbReference type="InterPro" id="IPR036259">
    <property type="entry name" value="MFS_trans_sf"/>
</dbReference>
<feature type="transmembrane region" description="Helical" evidence="16">
    <location>
        <begin position="189"/>
        <end position="208"/>
    </location>
</feature>
<dbReference type="InterPro" id="IPR020846">
    <property type="entry name" value="MFS_dom"/>
</dbReference>
<dbReference type="PROSITE" id="PS00102">
    <property type="entry name" value="PHOSPHORYLASE"/>
    <property type="match status" value="1"/>
</dbReference>
<proteinExistence type="inferred from homology"/>
<dbReference type="FunFam" id="3.40.50.2000:FF:000807">
    <property type="entry name" value="Alpha-glucan phosphorylase 2, cytosolic"/>
    <property type="match status" value="1"/>
</dbReference>
<feature type="transmembrane region" description="Helical" evidence="16">
    <location>
        <begin position="424"/>
        <end position="443"/>
    </location>
</feature>
<dbReference type="Gene3D" id="3.40.50.2000">
    <property type="entry name" value="Glycogen Phosphorylase B"/>
    <property type="match status" value="1"/>
</dbReference>
<dbReference type="FunFam" id="1.20.1250.20:FF:000131">
    <property type="entry name" value="Probable anion transporter 3, chloroplastic"/>
    <property type="match status" value="1"/>
</dbReference>
<dbReference type="GO" id="GO:0005980">
    <property type="term" value="P:glycogen catabolic process"/>
    <property type="evidence" value="ECO:0007669"/>
    <property type="project" value="TreeGrafter"/>
</dbReference>
<dbReference type="GO" id="GO:0005737">
    <property type="term" value="C:cytoplasm"/>
    <property type="evidence" value="ECO:0007669"/>
    <property type="project" value="TreeGrafter"/>
</dbReference>
<comment type="caution">
    <text evidence="18">The sequence shown here is derived from an EMBL/GenBank/DDBJ whole genome shotgun (WGS) entry which is preliminary data.</text>
</comment>